<comment type="caution">
    <text evidence="2">The sequence shown here is derived from an EMBL/GenBank/DDBJ whole genome shotgun (WGS) entry which is preliminary data.</text>
</comment>
<dbReference type="AlphaFoldDB" id="A0A6L9QI13"/>
<proteinExistence type="predicted"/>
<feature type="transmembrane region" description="Helical" evidence="1">
    <location>
        <begin position="172"/>
        <end position="193"/>
    </location>
</feature>
<dbReference type="Proteomes" id="UP000475532">
    <property type="component" value="Unassembled WGS sequence"/>
</dbReference>
<accession>A0A6L9QI13</accession>
<feature type="transmembrane region" description="Helical" evidence="1">
    <location>
        <begin position="62"/>
        <end position="81"/>
    </location>
</feature>
<feature type="transmembrane region" description="Helical" evidence="1">
    <location>
        <begin position="39"/>
        <end position="56"/>
    </location>
</feature>
<keyword evidence="1" id="KW-1133">Transmembrane helix</keyword>
<name>A0A6L9QI13_9ACTN</name>
<evidence type="ECO:0000256" key="1">
    <source>
        <dbReference type="SAM" id="Phobius"/>
    </source>
</evidence>
<reference evidence="2 3" key="1">
    <citation type="submission" date="2020-01" db="EMBL/GenBank/DDBJ databases">
        <title>Insect and environment-associated Actinomycetes.</title>
        <authorList>
            <person name="Currrie C."/>
            <person name="Chevrette M."/>
            <person name="Carlson C."/>
            <person name="Stubbendieck R."/>
            <person name="Wendt-Pienkowski E."/>
        </authorList>
    </citation>
    <scope>NUCLEOTIDE SEQUENCE [LARGE SCALE GENOMIC DNA]</scope>
    <source>
        <strain evidence="2 3">SID10258</strain>
    </source>
</reference>
<organism evidence="2 3">
    <name type="scientific">Actinomadura bangladeshensis</name>
    <dbReference type="NCBI Taxonomy" id="453573"/>
    <lineage>
        <taxon>Bacteria</taxon>
        <taxon>Bacillati</taxon>
        <taxon>Actinomycetota</taxon>
        <taxon>Actinomycetes</taxon>
        <taxon>Streptosporangiales</taxon>
        <taxon>Thermomonosporaceae</taxon>
        <taxon>Actinomadura</taxon>
    </lineage>
</organism>
<dbReference type="InterPro" id="IPR049920">
    <property type="entry name" value="IK1_05631-like"/>
</dbReference>
<keyword evidence="1" id="KW-0812">Transmembrane</keyword>
<evidence type="ECO:0000313" key="3">
    <source>
        <dbReference type="Proteomes" id="UP000475532"/>
    </source>
</evidence>
<dbReference type="EMBL" id="JAAGLI010000508">
    <property type="protein sequence ID" value="NEA24728.1"/>
    <property type="molecule type" value="Genomic_DNA"/>
</dbReference>
<dbReference type="RefSeq" id="WP_163058069.1">
    <property type="nucleotide sequence ID" value="NZ_JAAGLI010000508.1"/>
</dbReference>
<keyword evidence="1" id="KW-0472">Membrane</keyword>
<dbReference type="Pfam" id="PF18159">
    <property type="entry name" value="S_4TM"/>
    <property type="match status" value="1"/>
</dbReference>
<sequence>MADNRLPVSNRQNYPDMIELRQAAAAVHAKALRVETSRVAISLLLAISGILAAFIRGTAPPIAIAGALWAVALAVGINPWVKGLAKNAAILQEMFDVELFGLPWNKTICGNPLAHYEYVELARKFPVRGQRLERLRDWYVNVNEIPQPYDVLFCQLQNLVWDARLRRRWARIVLTSILSWIVLGILVGYIADLSVKETLIGWYLPAMGAFLLGLDNYRGQLEISSERERVAQLVHSELDRAKRPPLSKAELRELRKSAREIQDVILVTRKHTARVPDWFYRRYRPGDESDFQASAETLKRKLNSA</sequence>
<gene>
    <name evidence="2" type="ORF">G3I70_19870</name>
</gene>
<protein>
    <submittedName>
        <fullName evidence="2">Uncharacterized protein</fullName>
    </submittedName>
</protein>
<evidence type="ECO:0000313" key="2">
    <source>
        <dbReference type="EMBL" id="NEA24728.1"/>
    </source>
</evidence>